<dbReference type="EMBL" id="AZEZ01000083">
    <property type="protein sequence ID" value="KRL43479.1"/>
    <property type="molecule type" value="Genomic_DNA"/>
</dbReference>
<evidence type="ECO:0000256" key="1">
    <source>
        <dbReference type="ARBA" id="ARBA00022801"/>
    </source>
</evidence>
<organism evidence="2 3">
    <name type="scientific">Companilactobacillus mindensis DSM 14500</name>
    <dbReference type="NCBI Taxonomy" id="1423770"/>
    <lineage>
        <taxon>Bacteria</taxon>
        <taxon>Bacillati</taxon>
        <taxon>Bacillota</taxon>
        <taxon>Bacilli</taxon>
        <taxon>Lactobacillales</taxon>
        <taxon>Lactobacillaceae</taxon>
        <taxon>Companilactobacillus</taxon>
    </lineage>
</organism>
<dbReference type="RefSeq" id="WP_057888329.1">
    <property type="nucleotide sequence ID" value="NZ_AZEZ01000083.1"/>
</dbReference>
<dbReference type="SUPFAM" id="SSF56784">
    <property type="entry name" value="HAD-like"/>
    <property type="match status" value="1"/>
</dbReference>
<sequence>MMEKYLTFDCYGTLLNEENTYAEIEIIAKRIGVDPKLACKRFIAYQDDRNNMHPYLDYAILTRNNLIHLDYLFDLTHEFEKYYVDVLIAHRSLKPFAEVINTLQKFIDQGYKLIMMSNSSWDIIDANVKALKVPFDVWTAEDVHAYKPDLKFFKIIENYYGLTPKNHFHIAQGYSSDIIPADKMNWPSIWVNRPKDLPDTTVLPTHMVESLDQVLPYLR</sequence>
<dbReference type="SFLD" id="SFLDS00003">
    <property type="entry name" value="Haloacid_Dehalogenase"/>
    <property type="match status" value="1"/>
</dbReference>
<dbReference type="Gene3D" id="1.10.150.750">
    <property type="match status" value="1"/>
</dbReference>
<evidence type="ECO:0000313" key="3">
    <source>
        <dbReference type="Proteomes" id="UP000050872"/>
    </source>
</evidence>
<protein>
    <submittedName>
        <fullName evidence="2">HAD superfamily hydrolase</fullName>
    </submittedName>
</protein>
<dbReference type="Proteomes" id="UP000050872">
    <property type="component" value="Unassembled WGS sequence"/>
</dbReference>
<gene>
    <name evidence="2" type="ORF">FD29_GL000938</name>
</gene>
<dbReference type="PANTHER" id="PTHR43316:SF9">
    <property type="entry name" value="ACID DEHALOGENASE, PUTATIVE (AFU_ORTHOLOGUE AFUA_6G14460)-RELATED"/>
    <property type="match status" value="1"/>
</dbReference>
<dbReference type="PATRIC" id="fig|1423770.3.peg.967"/>
<dbReference type="Gene3D" id="3.40.50.1000">
    <property type="entry name" value="HAD superfamily/HAD-like"/>
    <property type="match status" value="1"/>
</dbReference>
<keyword evidence="1 2" id="KW-0378">Hydrolase</keyword>
<dbReference type="AlphaFoldDB" id="A0A0R1QF56"/>
<dbReference type="SFLD" id="SFLDG01129">
    <property type="entry name" value="C1.5:_HAD__Beta-PGM__Phosphata"/>
    <property type="match status" value="1"/>
</dbReference>
<dbReference type="PANTHER" id="PTHR43316">
    <property type="entry name" value="HYDROLASE, HALOACID DELAHOGENASE-RELATED"/>
    <property type="match status" value="1"/>
</dbReference>
<reference evidence="2 3" key="1">
    <citation type="journal article" date="2015" name="Genome Announc.">
        <title>Expanding the biotechnology potential of lactobacilli through comparative genomics of 213 strains and associated genera.</title>
        <authorList>
            <person name="Sun Z."/>
            <person name="Harris H.M."/>
            <person name="McCann A."/>
            <person name="Guo C."/>
            <person name="Argimon S."/>
            <person name="Zhang W."/>
            <person name="Yang X."/>
            <person name="Jeffery I.B."/>
            <person name="Cooney J.C."/>
            <person name="Kagawa T.F."/>
            <person name="Liu W."/>
            <person name="Song Y."/>
            <person name="Salvetti E."/>
            <person name="Wrobel A."/>
            <person name="Rasinkangas P."/>
            <person name="Parkhill J."/>
            <person name="Rea M.C."/>
            <person name="O'Sullivan O."/>
            <person name="Ritari J."/>
            <person name="Douillard F.P."/>
            <person name="Paul Ross R."/>
            <person name="Yang R."/>
            <person name="Briner A.E."/>
            <person name="Felis G.E."/>
            <person name="de Vos W.M."/>
            <person name="Barrangou R."/>
            <person name="Klaenhammer T.R."/>
            <person name="Caufield P.W."/>
            <person name="Cui Y."/>
            <person name="Zhang H."/>
            <person name="O'Toole P.W."/>
        </authorList>
    </citation>
    <scope>NUCLEOTIDE SEQUENCE [LARGE SCALE GENOMIC DNA]</scope>
    <source>
        <strain evidence="2 3">DSM 14500</strain>
    </source>
</reference>
<dbReference type="InterPro" id="IPR023214">
    <property type="entry name" value="HAD_sf"/>
</dbReference>
<accession>A0A0R1QF56</accession>
<dbReference type="InterPro" id="IPR051540">
    <property type="entry name" value="S-2-haloacid_dehalogenase"/>
</dbReference>
<proteinExistence type="predicted"/>
<dbReference type="GO" id="GO:0016787">
    <property type="term" value="F:hydrolase activity"/>
    <property type="evidence" value="ECO:0007669"/>
    <property type="project" value="UniProtKB-KW"/>
</dbReference>
<comment type="caution">
    <text evidence="2">The sequence shown here is derived from an EMBL/GenBank/DDBJ whole genome shotgun (WGS) entry which is preliminary data.</text>
</comment>
<dbReference type="STRING" id="1423770.FD29_GL000938"/>
<dbReference type="InterPro" id="IPR036412">
    <property type="entry name" value="HAD-like_sf"/>
</dbReference>
<name>A0A0R1QF56_9LACO</name>
<keyword evidence="3" id="KW-1185">Reference proteome</keyword>
<evidence type="ECO:0000313" key="2">
    <source>
        <dbReference type="EMBL" id="KRL43479.1"/>
    </source>
</evidence>
<dbReference type="Pfam" id="PF00702">
    <property type="entry name" value="Hydrolase"/>
    <property type="match status" value="1"/>
</dbReference>